<evidence type="ECO:0000259" key="5">
    <source>
        <dbReference type="PROSITE" id="PS50977"/>
    </source>
</evidence>
<dbReference type="InterPro" id="IPR009057">
    <property type="entry name" value="Homeodomain-like_sf"/>
</dbReference>
<dbReference type="SUPFAM" id="SSF48498">
    <property type="entry name" value="Tetracyclin repressor-like, C-terminal domain"/>
    <property type="match status" value="1"/>
</dbReference>
<reference evidence="6 7" key="1">
    <citation type="submission" date="2020-08" db="EMBL/GenBank/DDBJ databases">
        <title>Sequencing the genomes of 1000 actinobacteria strains.</title>
        <authorList>
            <person name="Klenk H.-P."/>
        </authorList>
    </citation>
    <scope>NUCLEOTIDE SEQUENCE [LARGE SCALE GENOMIC DNA]</scope>
    <source>
        <strain evidence="6 7">DSM 44551</strain>
    </source>
</reference>
<dbReference type="EMBL" id="JACHDB010000001">
    <property type="protein sequence ID" value="MBB5430498.1"/>
    <property type="molecule type" value="Genomic_DNA"/>
</dbReference>
<dbReference type="AlphaFoldDB" id="A0A7W8QHD5"/>
<dbReference type="PANTHER" id="PTHR30055:SF151">
    <property type="entry name" value="TRANSCRIPTIONAL REGULATORY PROTEIN"/>
    <property type="match status" value="1"/>
</dbReference>
<organism evidence="6 7">
    <name type="scientific">Nocardiopsis composta</name>
    <dbReference type="NCBI Taxonomy" id="157465"/>
    <lineage>
        <taxon>Bacteria</taxon>
        <taxon>Bacillati</taxon>
        <taxon>Actinomycetota</taxon>
        <taxon>Actinomycetes</taxon>
        <taxon>Streptosporangiales</taxon>
        <taxon>Nocardiopsidaceae</taxon>
        <taxon>Nocardiopsis</taxon>
    </lineage>
</organism>
<proteinExistence type="predicted"/>
<keyword evidence="2 4" id="KW-0238">DNA-binding</keyword>
<feature type="DNA-binding region" description="H-T-H motif" evidence="4">
    <location>
        <begin position="56"/>
        <end position="75"/>
    </location>
</feature>
<dbReference type="Proteomes" id="UP000572635">
    <property type="component" value="Unassembled WGS sequence"/>
</dbReference>
<dbReference type="PANTHER" id="PTHR30055">
    <property type="entry name" value="HTH-TYPE TRANSCRIPTIONAL REGULATOR RUTR"/>
    <property type="match status" value="1"/>
</dbReference>
<keyword evidence="1" id="KW-0805">Transcription regulation</keyword>
<dbReference type="GO" id="GO:0003700">
    <property type="term" value="F:DNA-binding transcription factor activity"/>
    <property type="evidence" value="ECO:0007669"/>
    <property type="project" value="TreeGrafter"/>
</dbReference>
<dbReference type="Pfam" id="PF00440">
    <property type="entry name" value="TetR_N"/>
    <property type="match status" value="1"/>
</dbReference>
<gene>
    <name evidence="6" type="ORF">HDA36_000582</name>
</gene>
<name>A0A7W8QHD5_9ACTN</name>
<dbReference type="GO" id="GO:0000976">
    <property type="term" value="F:transcription cis-regulatory region binding"/>
    <property type="evidence" value="ECO:0007669"/>
    <property type="project" value="TreeGrafter"/>
</dbReference>
<dbReference type="InterPro" id="IPR004111">
    <property type="entry name" value="Repressor_TetR_C"/>
</dbReference>
<dbReference type="SUPFAM" id="SSF46689">
    <property type="entry name" value="Homeodomain-like"/>
    <property type="match status" value="1"/>
</dbReference>
<dbReference type="Gene3D" id="1.10.10.60">
    <property type="entry name" value="Homeodomain-like"/>
    <property type="match status" value="1"/>
</dbReference>
<evidence type="ECO:0000256" key="1">
    <source>
        <dbReference type="ARBA" id="ARBA00023015"/>
    </source>
</evidence>
<evidence type="ECO:0000313" key="6">
    <source>
        <dbReference type="EMBL" id="MBB5430498.1"/>
    </source>
</evidence>
<feature type="domain" description="HTH tetR-type" evidence="5">
    <location>
        <begin position="33"/>
        <end position="93"/>
    </location>
</feature>
<sequence length="254" mass="26408">MATEPASEPGARARTAELLWGGRPAPRRGPRPGLTLDRIVGAAIGIADAEGVGALSMQRVAADLGVTKMALYRYVAGRDELVALMADTACGPPPEPDGEGWRSRLHGWARELWPRLRRHPWLLSTTVGPRVLGPNELGWLEAALTALADTPLGAAERMDAVALISGHVRGIAQQAPAPGAEGVEAELAAAMGPVLAAHRADYPHAAAAFAGTAAEGGGDAALDFGLERILDGLEALITRREREASGAGRPRARG</sequence>
<dbReference type="GO" id="GO:0045892">
    <property type="term" value="P:negative regulation of DNA-templated transcription"/>
    <property type="evidence" value="ECO:0007669"/>
    <property type="project" value="InterPro"/>
</dbReference>
<evidence type="ECO:0000256" key="2">
    <source>
        <dbReference type="ARBA" id="ARBA00023125"/>
    </source>
</evidence>
<evidence type="ECO:0000256" key="4">
    <source>
        <dbReference type="PROSITE-ProRule" id="PRU00335"/>
    </source>
</evidence>
<dbReference type="InterPro" id="IPR050109">
    <property type="entry name" value="HTH-type_TetR-like_transc_reg"/>
</dbReference>
<dbReference type="Gene3D" id="1.10.357.10">
    <property type="entry name" value="Tetracycline Repressor, domain 2"/>
    <property type="match status" value="1"/>
</dbReference>
<keyword evidence="7" id="KW-1185">Reference proteome</keyword>
<dbReference type="PROSITE" id="PS50977">
    <property type="entry name" value="HTH_TETR_2"/>
    <property type="match status" value="1"/>
</dbReference>
<protein>
    <submittedName>
        <fullName evidence="6">AcrR family transcriptional regulator</fullName>
    </submittedName>
</protein>
<dbReference type="RefSeq" id="WP_184388420.1">
    <property type="nucleotide sequence ID" value="NZ_BAAAJD010000023.1"/>
</dbReference>
<comment type="caution">
    <text evidence="6">The sequence shown here is derived from an EMBL/GenBank/DDBJ whole genome shotgun (WGS) entry which is preliminary data.</text>
</comment>
<evidence type="ECO:0000256" key="3">
    <source>
        <dbReference type="ARBA" id="ARBA00023163"/>
    </source>
</evidence>
<evidence type="ECO:0000313" key="7">
    <source>
        <dbReference type="Proteomes" id="UP000572635"/>
    </source>
</evidence>
<keyword evidence="3" id="KW-0804">Transcription</keyword>
<accession>A0A7W8QHD5</accession>
<dbReference type="InterPro" id="IPR036271">
    <property type="entry name" value="Tet_transcr_reg_TetR-rel_C_sf"/>
</dbReference>
<dbReference type="Pfam" id="PF02909">
    <property type="entry name" value="TetR_C_1"/>
    <property type="match status" value="1"/>
</dbReference>
<dbReference type="InterPro" id="IPR001647">
    <property type="entry name" value="HTH_TetR"/>
</dbReference>